<dbReference type="OrthoDB" id="1914176at2759"/>
<dbReference type="EMBL" id="MU253863">
    <property type="protein sequence ID" value="KAG9245136.1"/>
    <property type="molecule type" value="Genomic_DNA"/>
</dbReference>
<dbReference type="GO" id="GO:0008270">
    <property type="term" value="F:zinc ion binding"/>
    <property type="evidence" value="ECO:0007669"/>
    <property type="project" value="UniProtKB-KW"/>
</dbReference>
<dbReference type="InterPro" id="IPR036855">
    <property type="entry name" value="Znf_CCCH_sf"/>
</dbReference>
<keyword evidence="9 12" id="KW-0539">Nucleus</keyword>
<feature type="compositionally biased region" description="Basic and acidic residues" evidence="13">
    <location>
        <begin position="202"/>
        <end position="230"/>
    </location>
</feature>
<dbReference type="AlphaFoldDB" id="A0A9P7Z4I2"/>
<comment type="similarity">
    <text evidence="2 12">Belongs to the CPSF4/YTH1 family.</text>
</comment>
<comment type="function">
    <text evidence="10 12">Component of the cleavage factor I (CF I) involved in pre-mRNA 3'-end processing.</text>
</comment>
<proteinExistence type="inferred from homology"/>
<feature type="zinc finger region" description="C3H1-type" evidence="11">
    <location>
        <begin position="137"/>
        <end position="164"/>
    </location>
</feature>
<dbReference type="InterPro" id="IPR000571">
    <property type="entry name" value="Znf_CCCH"/>
</dbReference>
<dbReference type="PANTHER" id="PTHR23102:SF24">
    <property type="entry name" value="CLEAVAGE AND POLYADENYLATION SPECIFICITY FACTOR SUBUNIT 4"/>
    <property type="match status" value="1"/>
</dbReference>
<dbReference type="GO" id="GO:0005634">
    <property type="term" value="C:nucleus"/>
    <property type="evidence" value="ECO:0007669"/>
    <property type="project" value="UniProtKB-SubCell"/>
</dbReference>
<feature type="domain" description="C3H1-type" evidence="14">
    <location>
        <begin position="50"/>
        <end position="77"/>
    </location>
</feature>
<keyword evidence="6 11" id="KW-0863">Zinc-finger</keyword>
<dbReference type="GO" id="GO:0003723">
    <property type="term" value="F:RNA binding"/>
    <property type="evidence" value="ECO:0007669"/>
    <property type="project" value="UniProtKB-UniRule"/>
</dbReference>
<evidence type="ECO:0000256" key="3">
    <source>
        <dbReference type="ARBA" id="ARBA00022664"/>
    </source>
</evidence>
<feature type="zinc finger region" description="C3H1-type" evidence="11">
    <location>
        <begin position="108"/>
        <end position="136"/>
    </location>
</feature>
<dbReference type="PANTHER" id="PTHR23102">
    <property type="entry name" value="CLEAVAGE AND POLYADENYLATION SPECIFICITY FACTOR SUBUNIT 4-RELATED"/>
    <property type="match status" value="1"/>
</dbReference>
<evidence type="ECO:0000256" key="13">
    <source>
        <dbReference type="SAM" id="MobiDB-lite"/>
    </source>
</evidence>
<comment type="subcellular location">
    <subcellularLocation>
        <location evidence="1 12">Nucleus</location>
    </subcellularLocation>
</comment>
<evidence type="ECO:0000256" key="2">
    <source>
        <dbReference type="ARBA" id="ARBA00008907"/>
    </source>
</evidence>
<feature type="zinc finger region" description="C3H1-type" evidence="11">
    <location>
        <begin position="166"/>
        <end position="188"/>
    </location>
</feature>
<evidence type="ECO:0000256" key="9">
    <source>
        <dbReference type="ARBA" id="ARBA00023242"/>
    </source>
</evidence>
<evidence type="ECO:0000256" key="6">
    <source>
        <dbReference type="ARBA" id="ARBA00022771"/>
    </source>
</evidence>
<evidence type="ECO:0000256" key="5">
    <source>
        <dbReference type="ARBA" id="ARBA00022737"/>
    </source>
</evidence>
<protein>
    <recommendedName>
        <fullName evidence="12">mRNA 3'-end-processing protein</fullName>
    </recommendedName>
</protein>
<evidence type="ECO:0000256" key="4">
    <source>
        <dbReference type="ARBA" id="ARBA00022723"/>
    </source>
</evidence>
<keyword evidence="16" id="KW-1185">Reference proteome</keyword>
<evidence type="ECO:0000256" key="12">
    <source>
        <dbReference type="RuleBase" id="RU369008"/>
    </source>
</evidence>
<name>A0A9P7Z4I2_9HELO</name>
<keyword evidence="5 12" id="KW-0677">Repeat</keyword>
<keyword evidence="8 12" id="KW-0694">RNA-binding</keyword>
<sequence>MADIQTATSNTYPPGASPSDLAQQILTHNAPPYKFSFTPFLLRTHRHGISPSRPVCKAFMQGHCPLGAICPDKHPASSQQHQNLVCKHWLRGLCKKGEGCEFLHEYNLRSMPDCASWVRNGYCTNGDECLYLHAPAETRIAACPHYMRGFCPLGLQCAKKHVRRRLCPLYLCGFCPDGMQCRNVHAKYVSDERLGRPMVKVEKTEEEKGEETRIIREKQEQEEERDRERWLAQGGAEGGRGRGGWRGRGQRGQQRSQRGRGHY</sequence>
<feature type="domain" description="C3H1-type" evidence="14">
    <location>
        <begin position="108"/>
        <end position="136"/>
    </location>
</feature>
<evidence type="ECO:0000313" key="16">
    <source>
        <dbReference type="Proteomes" id="UP000887226"/>
    </source>
</evidence>
<dbReference type="InterPro" id="IPR045348">
    <property type="entry name" value="CPSF4/Yth1"/>
</dbReference>
<evidence type="ECO:0000313" key="15">
    <source>
        <dbReference type="EMBL" id="KAG9245136.1"/>
    </source>
</evidence>
<dbReference type="Gene3D" id="4.10.1000.10">
    <property type="entry name" value="Zinc finger, CCCH-type"/>
    <property type="match status" value="1"/>
</dbReference>
<dbReference type="SUPFAM" id="SSF90229">
    <property type="entry name" value="CCCH zinc finger"/>
    <property type="match status" value="2"/>
</dbReference>
<reference evidence="15" key="1">
    <citation type="journal article" date="2021" name="IMA Fungus">
        <title>Genomic characterization of three marine fungi, including Emericellopsis atlantica sp. nov. with signatures of a generalist lifestyle and marine biomass degradation.</title>
        <authorList>
            <person name="Hagestad O.C."/>
            <person name="Hou L."/>
            <person name="Andersen J.H."/>
            <person name="Hansen E.H."/>
            <person name="Altermark B."/>
            <person name="Li C."/>
            <person name="Kuhnert E."/>
            <person name="Cox R.J."/>
            <person name="Crous P.W."/>
            <person name="Spatafora J.W."/>
            <person name="Lail K."/>
            <person name="Amirebrahimi M."/>
            <person name="Lipzen A."/>
            <person name="Pangilinan J."/>
            <person name="Andreopoulos W."/>
            <person name="Hayes R.D."/>
            <person name="Ng V."/>
            <person name="Grigoriev I.V."/>
            <person name="Jackson S.A."/>
            <person name="Sutton T.D.S."/>
            <person name="Dobson A.D.W."/>
            <person name="Rama T."/>
        </authorList>
    </citation>
    <scope>NUCLEOTIDE SEQUENCE</scope>
    <source>
        <strain evidence="15">TRa3180A</strain>
    </source>
</reference>
<comment type="caution">
    <text evidence="15">The sequence shown here is derived from an EMBL/GenBank/DDBJ whole genome shotgun (WGS) entry which is preliminary data.</text>
</comment>
<feature type="region of interest" description="Disordered" evidence="13">
    <location>
        <begin position="202"/>
        <end position="263"/>
    </location>
</feature>
<accession>A0A9P7Z4I2</accession>
<evidence type="ECO:0000256" key="7">
    <source>
        <dbReference type="ARBA" id="ARBA00022833"/>
    </source>
</evidence>
<keyword evidence="7 11" id="KW-0862">Zinc</keyword>
<dbReference type="Proteomes" id="UP000887226">
    <property type="component" value="Unassembled WGS sequence"/>
</dbReference>
<evidence type="ECO:0000256" key="8">
    <source>
        <dbReference type="ARBA" id="ARBA00022884"/>
    </source>
</evidence>
<feature type="zinc finger region" description="C3H1-type" evidence="11">
    <location>
        <begin position="50"/>
        <end position="77"/>
    </location>
</feature>
<keyword evidence="4 11" id="KW-0479">Metal-binding</keyword>
<dbReference type="PROSITE" id="PS50103">
    <property type="entry name" value="ZF_C3H1"/>
    <property type="match status" value="5"/>
</dbReference>
<feature type="domain" description="C3H1-type" evidence="14">
    <location>
        <begin position="85"/>
        <end position="107"/>
    </location>
</feature>
<evidence type="ECO:0000256" key="10">
    <source>
        <dbReference type="ARBA" id="ARBA00024826"/>
    </source>
</evidence>
<feature type="domain" description="C3H1-type" evidence="14">
    <location>
        <begin position="137"/>
        <end position="164"/>
    </location>
</feature>
<evidence type="ECO:0000259" key="14">
    <source>
        <dbReference type="PROSITE" id="PS50103"/>
    </source>
</evidence>
<evidence type="ECO:0000256" key="1">
    <source>
        <dbReference type="ARBA" id="ARBA00004123"/>
    </source>
</evidence>
<gene>
    <name evidence="15" type="ORF">BJ878DRAFT_458910</name>
</gene>
<dbReference type="Pfam" id="PF00642">
    <property type="entry name" value="zf-CCCH"/>
    <property type="match status" value="1"/>
</dbReference>
<dbReference type="FunFam" id="4.10.1000.10:FF:000012">
    <property type="entry name" value="cleavage and polyadenylation specificity factor subunit 4"/>
    <property type="match status" value="1"/>
</dbReference>
<feature type="zinc finger region" description="C3H1-type" evidence="11">
    <location>
        <begin position="85"/>
        <end position="107"/>
    </location>
</feature>
<keyword evidence="3 12" id="KW-0507">mRNA processing</keyword>
<dbReference type="SMART" id="SM00356">
    <property type="entry name" value="ZnF_C3H1"/>
    <property type="match status" value="5"/>
</dbReference>
<organism evidence="15 16">
    <name type="scientific">Calycina marina</name>
    <dbReference type="NCBI Taxonomy" id="1763456"/>
    <lineage>
        <taxon>Eukaryota</taxon>
        <taxon>Fungi</taxon>
        <taxon>Dikarya</taxon>
        <taxon>Ascomycota</taxon>
        <taxon>Pezizomycotina</taxon>
        <taxon>Leotiomycetes</taxon>
        <taxon>Helotiales</taxon>
        <taxon>Pezizellaceae</taxon>
        <taxon>Calycina</taxon>
    </lineage>
</organism>
<evidence type="ECO:0000256" key="11">
    <source>
        <dbReference type="PROSITE-ProRule" id="PRU00723"/>
    </source>
</evidence>
<dbReference type="GO" id="GO:0031124">
    <property type="term" value="P:mRNA 3'-end processing"/>
    <property type="evidence" value="ECO:0007669"/>
    <property type="project" value="UniProtKB-UniRule"/>
</dbReference>
<feature type="domain" description="C3H1-type" evidence="14">
    <location>
        <begin position="166"/>
        <end position="188"/>
    </location>
</feature>